<proteinExistence type="predicted"/>
<dbReference type="InterPro" id="IPR029058">
    <property type="entry name" value="AB_hydrolase_fold"/>
</dbReference>
<dbReference type="Gene3D" id="3.40.50.1820">
    <property type="entry name" value="alpha/beta hydrolase"/>
    <property type="match status" value="1"/>
</dbReference>
<evidence type="ECO:0000313" key="3">
    <source>
        <dbReference type="Proteomes" id="UP001059380"/>
    </source>
</evidence>
<dbReference type="PANTHER" id="PTHR48098">
    <property type="entry name" value="ENTEROCHELIN ESTERASE-RELATED"/>
    <property type="match status" value="1"/>
</dbReference>
<organism evidence="2 3">
    <name type="scientific">Occallatibacter riparius</name>
    <dbReference type="NCBI Taxonomy" id="1002689"/>
    <lineage>
        <taxon>Bacteria</taxon>
        <taxon>Pseudomonadati</taxon>
        <taxon>Acidobacteriota</taxon>
        <taxon>Terriglobia</taxon>
        <taxon>Terriglobales</taxon>
        <taxon>Acidobacteriaceae</taxon>
        <taxon>Occallatibacter</taxon>
    </lineage>
</organism>
<dbReference type="Proteomes" id="UP001059380">
    <property type="component" value="Chromosome"/>
</dbReference>
<dbReference type="InterPro" id="IPR050583">
    <property type="entry name" value="Mycobacterial_A85_antigen"/>
</dbReference>
<accession>A0A9J7BIS5</accession>
<reference evidence="2" key="1">
    <citation type="submission" date="2021-04" db="EMBL/GenBank/DDBJ databases">
        <title>Phylogenetic analysis of Acidobacteriaceae.</title>
        <authorList>
            <person name="Qiu L."/>
            <person name="Zhang Q."/>
        </authorList>
    </citation>
    <scope>NUCLEOTIDE SEQUENCE</scope>
    <source>
        <strain evidence="2">DSM 25168</strain>
    </source>
</reference>
<evidence type="ECO:0000256" key="1">
    <source>
        <dbReference type="SAM" id="SignalP"/>
    </source>
</evidence>
<protein>
    <recommendedName>
        <fullName evidence="4">Esterase</fullName>
    </recommendedName>
</protein>
<feature type="chain" id="PRO_5039889118" description="Esterase" evidence="1">
    <location>
        <begin position="27"/>
        <end position="588"/>
    </location>
</feature>
<dbReference type="PANTHER" id="PTHR48098:SF3">
    <property type="entry name" value="IRON(III) ENTEROBACTIN ESTERASE"/>
    <property type="match status" value="1"/>
</dbReference>
<gene>
    <name evidence="2" type="ORF">MOP44_17715</name>
</gene>
<sequence length="588" mass="65976">MLTLHAKRTVALLFALCLNAALNLHAQSFRVHIPQDARPLASGGERAAQPGPIDGRLLLLLSNDPNAQPRMQISLGANTQNIFGITLDGAKPGSTVTVDDTAAAYPRQRLGDVPPGKYTVQAVLNLYETFHMGDGRVIKLAPDRGEGQHWNIAPGNLYSKPFEITIGTNGKPEHDVDIALTEAIPPIAPITDSEFVRRIRIQSPLLTKFWGRPVYLAATVLVPAGFDQHPDARFPLMLFEDHFDDGFEEFRTTPPDPNLKPDYSERFHLAGYNRIQQQEAYKLYQTWISKDFPRFLVVRIQTANPFYDDSYAVDSANLGPYGEAIETELIPAVEKKFRAIGQGWARFLYGGSTGGWEAMAAQVFYPDHYNGAFIACPDPVDFHAYTNIDIYKDANAYFIPGANKQIEQPSMRDYLGHTLITQRGVNQYEAALGDHGRSGEQYDIWQAVFSPVGADGYPAPIFDKQTGAIDHTIAQYWHEHYDLTAKLQREWSQLQPKLDGKLHVYVGYDDSYMLNNAVYLLQDFLEAANPPAHAEVAYGPRAEHCWNGDPSLPNAYSRLHYETMYVPKIMQRIEQTAPKDADVTSWRY</sequence>
<dbReference type="RefSeq" id="WP_260791587.1">
    <property type="nucleotide sequence ID" value="NZ_CP093313.1"/>
</dbReference>
<name>A0A9J7BIS5_9BACT</name>
<dbReference type="AlphaFoldDB" id="A0A9J7BIS5"/>
<feature type="signal peptide" evidence="1">
    <location>
        <begin position="1"/>
        <end position="26"/>
    </location>
</feature>
<evidence type="ECO:0000313" key="2">
    <source>
        <dbReference type="EMBL" id="UWZ82403.1"/>
    </source>
</evidence>
<keyword evidence="3" id="KW-1185">Reference proteome</keyword>
<evidence type="ECO:0008006" key="4">
    <source>
        <dbReference type="Google" id="ProtNLM"/>
    </source>
</evidence>
<dbReference type="EMBL" id="CP093313">
    <property type="protein sequence ID" value="UWZ82403.1"/>
    <property type="molecule type" value="Genomic_DNA"/>
</dbReference>
<dbReference type="SUPFAM" id="SSF53474">
    <property type="entry name" value="alpha/beta-Hydrolases"/>
    <property type="match status" value="1"/>
</dbReference>
<keyword evidence="1" id="KW-0732">Signal</keyword>
<dbReference type="KEGG" id="orp:MOP44_17715"/>